<feature type="binding site" evidence="8">
    <location>
        <position position="218"/>
    </location>
    <ligand>
        <name>shikimate</name>
        <dbReference type="ChEBI" id="CHEBI:36208"/>
    </ligand>
</feature>
<feature type="binding site" evidence="8">
    <location>
        <position position="102"/>
    </location>
    <ligand>
        <name>shikimate</name>
        <dbReference type="ChEBI" id="CHEBI:36208"/>
    </ligand>
</feature>
<keyword evidence="4 8" id="KW-0521">NADP</keyword>
<keyword evidence="13" id="KW-1185">Reference proteome</keyword>
<evidence type="ECO:0000259" key="10">
    <source>
        <dbReference type="Pfam" id="PF08501"/>
    </source>
</evidence>
<comment type="function">
    <text evidence="8">Involved in the biosynthesis of the chorismate, which leads to the biosynthesis of aromatic amino acids. Catalyzes the reversible NADPH linked reduction of 3-dehydroshikimate (DHSA) to yield shikimate (SA).</text>
</comment>
<feature type="binding site" evidence="8">
    <location>
        <position position="216"/>
    </location>
    <ligand>
        <name>NADP(+)</name>
        <dbReference type="ChEBI" id="CHEBI:58349"/>
    </ligand>
</feature>
<comment type="pathway">
    <text evidence="1 8">Metabolic intermediate biosynthesis; chorismate biosynthesis; chorismate from D-erythrose 4-phosphate and phosphoenolpyruvate: step 4/7.</text>
</comment>
<dbReference type="InterPro" id="IPR036291">
    <property type="entry name" value="NAD(P)-bd_dom_sf"/>
</dbReference>
<feature type="binding site" evidence="8">
    <location>
        <begin position="151"/>
        <end position="156"/>
    </location>
    <ligand>
        <name>NADP(+)</name>
        <dbReference type="ChEBI" id="CHEBI:58349"/>
    </ligand>
</feature>
<dbReference type="AlphaFoldDB" id="A0A1R3VWI8"/>
<feature type="binding site" evidence="8">
    <location>
        <position position="247"/>
    </location>
    <ligand>
        <name>shikimate</name>
        <dbReference type="ChEBI" id="CHEBI:36208"/>
    </ligand>
</feature>
<dbReference type="PANTHER" id="PTHR21089:SF1">
    <property type="entry name" value="BIFUNCTIONAL 3-DEHYDROQUINATE DEHYDRATASE_SHIKIMATE DEHYDROGENASE, CHLOROPLASTIC"/>
    <property type="match status" value="1"/>
</dbReference>
<proteinExistence type="inferred from homology"/>
<feature type="domain" description="Quinate/shikimate 5-dehydrogenase/glutamyl-tRNA reductase" evidence="9">
    <location>
        <begin position="111"/>
        <end position="193"/>
    </location>
</feature>
<evidence type="ECO:0000313" key="12">
    <source>
        <dbReference type="EMBL" id="SIT69487.1"/>
    </source>
</evidence>
<dbReference type="Pfam" id="PF08501">
    <property type="entry name" value="Shikimate_dh_N"/>
    <property type="match status" value="1"/>
</dbReference>
<dbReference type="FunFam" id="3.40.50.720:FF:000104">
    <property type="entry name" value="Shikimate dehydrogenase (NADP(+))"/>
    <property type="match status" value="1"/>
</dbReference>
<keyword evidence="6 8" id="KW-0057">Aromatic amino acid biosynthesis</keyword>
<organism evidence="12 13">
    <name type="scientific">Ectothiorhodosinus mongolicus</name>
    <dbReference type="NCBI Taxonomy" id="233100"/>
    <lineage>
        <taxon>Bacteria</taxon>
        <taxon>Pseudomonadati</taxon>
        <taxon>Pseudomonadota</taxon>
        <taxon>Gammaproteobacteria</taxon>
        <taxon>Chromatiales</taxon>
        <taxon>Ectothiorhodospiraceae</taxon>
        <taxon>Ectothiorhodosinus</taxon>
    </lineage>
</organism>
<dbReference type="InterPro" id="IPR013708">
    <property type="entry name" value="Shikimate_DH-bd_N"/>
</dbReference>
<accession>A0A1R3VWI8</accession>
<evidence type="ECO:0000256" key="4">
    <source>
        <dbReference type="ARBA" id="ARBA00022857"/>
    </source>
</evidence>
<evidence type="ECO:0000256" key="7">
    <source>
        <dbReference type="ARBA" id="ARBA00049442"/>
    </source>
</evidence>
<dbReference type="NCBIfam" id="TIGR00507">
    <property type="entry name" value="aroE"/>
    <property type="match status" value="1"/>
</dbReference>
<dbReference type="InterPro" id="IPR022893">
    <property type="entry name" value="Shikimate_DH_fam"/>
</dbReference>
<comment type="subunit">
    <text evidence="8">Homodimer.</text>
</comment>
<dbReference type="RefSeq" id="WP_076755500.1">
    <property type="nucleotide sequence ID" value="NZ_CP023018.1"/>
</dbReference>
<evidence type="ECO:0000256" key="8">
    <source>
        <dbReference type="HAMAP-Rule" id="MF_00222"/>
    </source>
</evidence>
<dbReference type="PANTHER" id="PTHR21089">
    <property type="entry name" value="SHIKIMATE DEHYDROGENASE"/>
    <property type="match status" value="1"/>
</dbReference>
<dbReference type="HAMAP" id="MF_00222">
    <property type="entry name" value="Shikimate_DH_AroE"/>
    <property type="match status" value="1"/>
</dbReference>
<dbReference type="InterPro" id="IPR011342">
    <property type="entry name" value="Shikimate_DH"/>
</dbReference>
<dbReference type="GO" id="GO:0008652">
    <property type="term" value="P:amino acid biosynthetic process"/>
    <property type="evidence" value="ECO:0007669"/>
    <property type="project" value="UniProtKB-KW"/>
</dbReference>
<dbReference type="InterPro" id="IPR046346">
    <property type="entry name" value="Aminoacid_DH-like_N_sf"/>
</dbReference>
<dbReference type="Pfam" id="PF18317">
    <property type="entry name" value="SDH_C"/>
    <property type="match status" value="1"/>
</dbReference>
<protein>
    <recommendedName>
        <fullName evidence="2 8">Shikimate dehydrogenase (NADP(+))</fullName>
        <shortName evidence="8">SDH</shortName>
        <ecNumber evidence="2 8">1.1.1.25</ecNumber>
    </recommendedName>
</protein>
<dbReference type="EMBL" id="FTPK01000002">
    <property type="protein sequence ID" value="SIT69487.1"/>
    <property type="molecule type" value="Genomic_DNA"/>
</dbReference>
<dbReference type="GO" id="GO:0009073">
    <property type="term" value="P:aromatic amino acid family biosynthetic process"/>
    <property type="evidence" value="ECO:0007669"/>
    <property type="project" value="UniProtKB-KW"/>
</dbReference>
<dbReference type="SUPFAM" id="SSF51735">
    <property type="entry name" value="NAD(P)-binding Rossmann-fold domains"/>
    <property type="match status" value="1"/>
</dbReference>
<dbReference type="GO" id="GO:0005829">
    <property type="term" value="C:cytosol"/>
    <property type="evidence" value="ECO:0007669"/>
    <property type="project" value="TreeGrafter"/>
</dbReference>
<feature type="binding site" evidence="8">
    <location>
        <begin position="127"/>
        <end position="131"/>
    </location>
    <ligand>
        <name>NADP(+)</name>
        <dbReference type="ChEBI" id="CHEBI:58349"/>
    </ligand>
</feature>
<dbReference type="UniPathway" id="UPA00053">
    <property type="reaction ID" value="UER00087"/>
</dbReference>
<feature type="binding site" evidence="8">
    <location>
        <position position="62"/>
    </location>
    <ligand>
        <name>shikimate</name>
        <dbReference type="ChEBI" id="CHEBI:36208"/>
    </ligand>
</feature>
<keyword evidence="3 8" id="KW-0028">Amino-acid biosynthesis</keyword>
<feature type="domain" description="Shikimate dehydrogenase substrate binding N-terminal" evidence="10">
    <location>
        <begin position="7"/>
        <end position="89"/>
    </location>
</feature>
<dbReference type="NCBIfam" id="NF001310">
    <property type="entry name" value="PRK00258.1-2"/>
    <property type="match status" value="1"/>
</dbReference>
<dbReference type="Pfam" id="PF01488">
    <property type="entry name" value="Shikimate_DH"/>
    <property type="match status" value="1"/>
</dbReference>
<dbReference type="Gene3D" id="3.40.50.720">
    <property type="entry name" value="NAD(P)-binding Rossmann-like Domain"/>
    <property type="match status" value="1"/>
</dbReference>
<dbReference type="Proteomes" id="UP000223759">
    <property type="component" value="Unassembled WGS sequence"/>
</dbReference>
<evidence type="ECO:0000259" key="11">
    <source>
        <dbReference type="Pfam" id="PF18317"/>
    </source>
</evidence>
<evidence type="ECO:0000256" key="3">
    <source>
        <dbReference type="ARBA" id="ARBA00022605"/>
    </source>
</evidence>
<dbReference type="GO" id="GO:0050661">
    <property type="term" value="F:NADP binding"/>
    <property type="evidence" value="ECO:0007669"/>
    <property type="project" value="InterPro"/>
</dbReference>
<evidence type="ECO:0000256" key="6">
    <source>
        <dbReference type="ARBA" id="ARBA00023141"/>
    </source>
</evidence>
<dbReference type="Gene3D" id="3.40.50.10860">
    <property type="entry name" value="Leucine Dehydrogenase, chain A, domain 1"/>
    <property type="match status" value="2"/>
</dbReference>
<dbReference type="FunFam" id="3.40.50.10860:FF:000006">
    <property type="entry name" value="Shikimate dehydrogenase (NADP(+))"/>
    <property type="match status" value="1"/>
</dbReference>
<dbReference type="SUPFAM" id="SSF53223">
    <property type="entry name" value="Aminoacid dehydrogenase-like, N-terminal domain"/>
    <property type="match status" value="1"/>
</dbReference>
<feature type="binding site" evidence="8">
    <location>
        <position position="240"/>
    </location>
    <ligand>
        <name>NADP(+)</name>
        <dbReference type="ChEBI" id="CHEBI:58349"/>
    </ligand>
</feature>
<feature type="active site" description="Proton acceptor" evidence="8">
    <location>
        <position position="66"/>
    </location>
</feature>
<dbReference type="InterPro" id="IPR041121">
    <property type="entry name" value="SDH_C"/>
</dbReference>
<feature type="domain" description="SDH C-terminal" evidence="11">
    <location>
        <begin position="240"/>
        <end position="270"/>
    </location>
</feature>
<evidence type="ECO:0000256" key="2">
    <source>
        <dbReference type="ARBA" id="ARBA00012962"/>
    </source>
</evidence>
<comment type="caution">
    <text evidence="8">Lacks conserved residue(s) required for the propagation of feature annotation.</text>
</comment>
<evidence type="ECO:0000256" key="5">
    <source>
        <dbReference type="ARBA" id="ARBA00023002"/>
    </source>
</evidence>
<dbReference type="GO" id="GO:0019632">
    <property type="term" value="P:shikimate metabolic process"/>
    <property type="evidence" value="ECO:0007669"/>
    <property type="project" value="InterPro"/>
</dbReference>
<evidence type="ECO:0000313" key="13">
    <source>
        <dbReference type="Proteomes" id="UP000223759"/>
    </source>
</evidence>
<reference evidence="12 13" key="1">
    <citation type="submission" date="2017-01" db="EMBL/GenBank/DDBJ databases">
        <authorList>
            <person name="Mah S.A."/>
            <person name="Swanson W.J."/>
            <person name="Moy G.W."/>
            <person name="Vacquier V.D."/>
        </authorList>
    </citation>
    <scope>NUCLEOTIDE SEQUENCE [LARGE SCALE GENOMIC DNA]</scope>
    <source>
        <strain evidence="12 13">M9</strain>
    </source>
</reference>
<gene>
    <name evidence="8" type="primary">aroE</name>
    <name evidence="12" type="ORF">SAMN05216526_1095</name>
</gene>
<dbReference type="CDD" id="cd01065">
    <property type="entry name" value="NAD_bind_Shikimate_DH"/>
    <property type="match status" value="1"/>
</dbReference>
<name>A0A1R3VWI8_9GAMM</name>
<evidence type="ECO:0000259" key="9">
    <source>
        <dbReference type="Pfam" id="PF01488"/>
    </source>
</evidence>
<feature type="binding site" evidence="8">
    <location>
        <position position="87"/>
    </location>
    <ligand>
        <name>shikimate</name>
        <dbReference type="ChEBI" id="CHEBI:36208"/>
    </ligand>
</feature>
<feature type="binding site" evidence="8">
    <location>
        <begin position="15"/>
        <end position="17"/>
    </location>
    <ligand>
        <name>shikimate</name>
        <dbReference type="ChEBI" id="CHEBI:36208"/>
    </ligand>
</feature>
<dbReference type="InterPro" id="IPR006151">
    <property type="entry name" value="Shikm_DH/Glu-tRNA_Rdtase"/>
</dbReference>
<sequence>MTDLYAVIGHPIAHSKSPRIHQLFAEQTGQLMTYEAVLAPLDDFKGTLQSLIRRGYLGFNVTVPFKEEAFDLCDVLSARAQRAGAVNTLSIQSAKIIGDNTDGVGLVTDLLQHQKTRLAGQRVLLLGAGGAARGVLAPLLEQLPSYLYIANRTAGKARQLAKDFLDLGPVQGGGLETLNQQTSFDLIINATAAGLEGAMPDLPDGLLASGGGCYDMMYGDQPTAFLRWAEQQGAAWQRDGLGMLVEQAAEAFLIWRGQRPDTRSVMAALR</sequence>
<comment type="similarity">
    <text evidence="8">Belongs to the shikimate dehydrogenase family.</text>
</comment>
<dbReference type="GO" id="GO:0009423">
    <property type="term" value="P:chorismate biosynthetic process"/>
    <property type="evidence" value="ECO:0007669"/>
    <property type="project" value="UniProtKB-UniRule"/>
</dbReference>
<dbReference type="STRING" id="233100.SAMN05216526_1095"/>
<evidence type="ECO:0000256" key="1">
    <source>
        <dbReference type="ARBA" id="ARBA00004871"/>
    </source>
</evidence>
<comment type="catalytic activity">
    <reaction evidence="7 8">
        <text>shikimate + NADP(+) = 3-dehydroshikimate + NADPH + H(+)</text>
        <dbReference type="Rhea" id="RHEA:17737"/>
        <dbReference type="ChEBI" id="CHEBI:15378"/>
        <dbReference type="ChEBI" id="CHEBI:16630"/>
        <dbReference type="ChEBI" id="CHEBI:36208"/>
        <dbReference type="ChEBI" id="CHEBI:57783"/>
        <dbReference type="ChEBI" id="CHEBI:58349"/>
        <dbReference type="EC" id="1.1.1.25"/>
    </reaction>
</comment>
<dbReference type="EC" id="1.1.1.25" evidence="2 8"/>
<dbReference type="OrthoDB" id="9776868at2"/>
<keyword evidence="5 8" id="KW-0560">Oxidoreductase</keyword>
<dbReference type="GO" id="GO:0004764">
    <property type="term" value="F:shikimate 3-dehydrogenase (NADP+) activity"/>
    <property type="evidence" value="ECO:0007669"/>
    <property type="project" value="UniProtKB-UniRule"/>
</dbReference>